<keyword evidence="7" id="KW-0464">Manganese</keyword>
<keyword evidence="6" id="KW-0378">Hydrolase</keyword>
<dbReference type="PANTHER" id="PTHR43226:SF4">
    <property type="entry name" value="XAA-PRO AMINOPEPTIDASE 3"/>
    <property type="match status" value="1"/>
</dbReference>
<evidence type="ECO:0000256" key="2">
    <source>
        <dbReference type="ARBA" id="ARBA00001936"/>
    </source>
</evidence>
<evidence type="ECO:0000259" key="8">
    <source>
        <dbReference type="SMART" id="SM01011"/>
    </source>
</evidence>
<dbReference type="InterPro" id="IPR052433">
    <property type="entry name" value="X-Pro_dipept-like"/>
</dbReference>
<comment type="cofactor">
    <cofactor evidence="2">
        <name>Mn(2+)</name>
        <dbReference type="ChEBI" id="CHEBI:29035"/>
    </cofactor>
</comment>
<dbReference type="GO" id="GO:0006508">
    <property type="term" value="P:proteolysis"/>
    <property type="evidence" value="ECO:0007669"/>
    <property type="project" value="TreeGrafter"/>
</dbReference>
<evidence type="ECO:0000256" key="7">
    <source>
        <dbReference type="ARBA" id="ARBA00023211"/>
    </source>
</evidence>
<dbReference type="InterPro" id="IPR029149">
    <property type="entry name" value="Creatin/AminoP/Spt16_N"/>
</dbReference>
<organism evidence="9 10">
    <name type="scientific">Bacillus cereus HuA4-10</name>
    <dbReference type="NCBI Taxonomy" id="1053206"/>
    <lineage>
        <taxon>Bacteria</taxon>
        <taxon>Bacillati</taxon>
        <taxon>Bacillota</taxon>
        <taxon>Bacilli</taxon>
        <taxon>Bacillales</taxon>
        <taxon>Bacillaceae</taxon>
        <taxon>Bacillus</taxon>
        <taxon>Bacillus cereus group</taxon>
    </lineage>
</organism>
<dbReference type="GO" id="GO:0070006">
    <property type="term" value="F:metalloaminopeptidase activity"/>
    <property type="evidence" value="ECO:0007669"/>
    <property type="project" value="InterPro"/>
</dbReference>
<dbReference type="RefSeq" id="WP_002148798.1">
    <property type="nucleotide sequence ID" value="NZ_JH792148.1"/>
</dbReference>
<reference evidence="9 10" key="1">
    <citation type="submission" date="2012-04" db="EMBL/GenBank/DDBJ databases">
        <title>The Genome Sequence of Bacillus cereus HuA4-10.</title>
        <authorList>
            <consortium name="The Broad Institute Genome Sequencing Platform"/>
            <consortium name="The Broad Institute Genome Sequencing Center for Infectious Disease"/>
            <person name="Feldgarden M."/>
            <person name="Van der Auwera G.A."/>
            <person name="Mahillon J."/>
            <person name="Duprez V."/>
            <person name="Timmery S."/>
            <person name="Mattelet C."/>
            <person name="Dierick K."/>
            <person name="Sun M."/>
            <person name="Yu Z."/>
            <person name="Zhu L."/>
            <person name="Hu X."/>
            <person name="Shank E.B."/>
            <person name="Swiecicka I."/>
            <person name="Hansen B.M."/>
            <person name="Andrup L."/>
            <person name="Young S.K."/>
            <person name="Zeng Q."/>
            <person name="Gargeya S."/>
            <person name="Fitzgerald M."/>
            <person name="Haas B."/>
            <person name="Abouelleil A."/>
            <person name="Alvarado L."/>
            <person name="Arachchi H.M."/>
            <person name="Berlin A."/>
            <person name="Chapman S.B."/>
            <person name="Goldberg J."/>
            <person name="Griggs A."/>
            <person name="Gujja S."/>
            <person name="Hansen M."/>
            <person name="Howarth C."/>
            <person name="Imamovic A."/>
            <person name="Larimer J."/>
            <person name="McCowen C."/>
            <person name="Montmayeur A."/>
            <person name="Murphy C."/>
            <person name="Neiman D."/>
            <person name="Pearson M."/>
            <person name="Priest M."/>
            <person name="Roberts A."/>
            <person name="Saif S."/>
            <person name="Shea T."/>
            <person name="Sisk P."/>
            <person name="Sykes S."/>
            <person name="Wortman J."/>
            <person name="Nusbaum C."/>
            <person name="Birren B."/>
        </authorList>
    </citation>
    <scope>NUCLEOTIDE SEQUENCE [LARGE SCALE GENOMIC DNA]</scope>
    <source>
        <strain evidence="9 10">HuA4-10</strain>
    </source>
</reference>
<sequence length="427" mass="48774">MKSTFFAQNRERLVNTLPDESITILFAGQAPHMSADAHYKFVPNRNFYYLTGIDEPNIIFVLKKFGNSVEETLFIEKSDPVLEKWVGKTVSKEEAEQISGIKTVVYIESFEKTMTNTLFAENVKHMYLDLERREWKGTETKPLAFAKHVREQYPHITIGNVYPDICELRVFKTEEEIEKIKEAIVVTQEGIYDVLKQAKAGIMEYELEAHFDFTLKSSGIKYHAFDTILASGKNATVLHYEDNDAQIQNGDLVLLDLGAQKDYYNADISYTFPASGTFSSRQKQIYNIVLKALKETTELIKPGLKFAALNEHTKKVLAEECKAIGLIQEDEELSKYYYHGVSHFLGLDTHDVGTYKDRVLEAGMVITIEPGLYIEEESIGIRIEDDILVTKDGYENLSKDIIRSVEEIEEFMSENNEHIKGNQAVVK</sequence>
<dbReference type="Gene3D" id="3.40.350.10">
    <property type="entry name" value="Creatinase/prolidase N-terminal domain"/>
    <property type="match status" value="1"/>
</dbReference>
<dbReference type="CDD" id="cd01087">
    <property type="entry name" value="Prolidase"/>
    <property type="match status" value="1"/>
</dbReference>
<name>J8DD39_BACCE</name>
<dbReference type="PANTHER" id="PTHR43226">
    <property type="entry name" value="XAA-PRO AMINOPEPTIDASE 3"/>
    <property type="match status" value="1"/>
</dbReference>
<evidence type="ECO:0000313" key="9">
    <source>
        <dbReference type="EMBL" id="EJQ77307.1"/>
    </source>
</evidence>
<comment type="catalytic activity">
    <reaction evidence="1">
        <text>Release of any N-terminal amino acid, including proline, that is linked to proline, even from a dipeptide or tripeptide.</text>
        <dbReference type="EC" id="3.4.11.9"/>
    </reaction>
</comment>
<gene>
    <name evidence="9" type="ORF">IGC_03606</name>
</gene>
<dbReference type="HOGENOM" id="CLU_017266_1_0_9"/>
<dbReference type="SUPFAM" id="SSF55920">
    <property type="entry name" value="Creatinase/aminopeptidase"/>
    <property type="match status" value="1"/>
</dbReference>
<protein>
    <recommendedName>
        <fullName evidence="4">Xaa-Pro aminopeptidase</fullName>
        <ecNumber evidence="4">3.4.11.9</ecNumber>
    </recommendedName>
</protein>
<comment type="caution">
    <text evidence="9">The sequence shown here is derived from an EMBL/GenBank/DDBJ whole genome shotgun (WGS) entry which is preliminary data.</text>
</comment>
<keyword evidence="5" id="KW-0479">Metal-binding</keyword>
<evidence type="ECO:0000313" key="10">
    <source>
        <dbReference type="Proteomes" id="UP000006977"/>
    </source>
</evidence>
<dbReference type="EMBL" id="AHEA01000026">
    <property type="protein sequence ID" value="EJQ77307.1"/>
    <property type="molecule type" value="Genomic_DNA"/>
</dbReference>
<accession>J8DD39</accession>
<evidence type="ECO:0000256" key="6">
    <source>
        <dbReference type="ARBA" id="ARBA00022801"/>
    </source>
</evidence>
<dbReference type="GO" id="GO:0030145">
    <property type="term" value="F:manganese ion binding"/>
    <property type="evidence" value="ECO:0007669"/>
    <property type="project" value="InterPro"/>
</dbReference>
<comment type="similarity">
    <text evidence="3">Belongs to the peptidase M24B family.</text>
</comment>
<dbReference type="InterPro" id="IPR000994">
    <property type="entry name" value="Pept_M24"/>
</dbReference>
<dbReference type="Proteomes" id="UP000006977">
    <property type="component" value="Unassembled WGS sequence"/>
</dbReference>
<evidence type="ECO:0000256" key="3">
    <source>
        <dbReference type="ARBA" id="ARBA00008766"/>
    </source>
</evidence>
<evidence type="ECO:0000256" key="5">
    <source>
        <dbReference type="ARBA" id="ARBA00022723"/>
    </source>
</evidence>
<dbReference type="InterPro" id="IPR007865">
    <property type="entry name" value="Aminopep_P_N"/>
</dbReference>
<dbReference type="EC" id="3.4.11.9" evidence="4"/>
<dbReference type="Pfam" id="PF05195">
    <property type="entry name" value="AMP_N"/>
    <property type="match status" value="1"/>
</dbReference>
<evidence type="ECO:0000256" key="1">
    <source>
        <dbReference type="ARBA" id="ARBA00001424"/>
    </source>
</evidence>
<dbReference type="Gene3D" id="3.90.230.10">
    <property type="entry name" value="Creatinase/methionine aminopeptidase superfamily"/>
    <property type="match status" value="1"/>
</dbReference>
<dbReference type="SMART" id="SM01011">
    <property type="entry name" value="AMP_N"/>
    <property type="match status" value="1"/>
</dbReference>
<dbReference type="SUPFAM" id="SSF53092">
    <property type="entry name" value="Creatinase/prolidase N-terminal domain"/>
    <property type="match status" value="1"/>
</dbReference>
<evidence type="ECO:0000256" key="4">
    <source>
        <dbReference type="ARBA" id="ARBA00012574"/>
    </source>
</evidence>
<dbReference type="PATRIC" id="fig|1053206.3.peg.3677"/>
<proteinExistence type="inferred from homology"/>
<dbReference type="Pfam" id="PF00557">
    <property type="entry name" value="Peptidase_M24"/>
    <property type="match status" value="1"/>
</dbReference>
<dbReference type="GO" id="GO:0005829">
    <property type="term" value="C:cytosol"/>
    <property type="evidence" value="ECO:0007669"/>
    <property type="project" value="TreeGrafter"/>
</dbReference>
<dbReference type="AlphaFoldDB" id="J8DD39"/>
<feature type="domain" description="Aminopeptidase P N-terminal" evidence="8">
    <location>
        <begin position="1"/>
        <end position="137"/>
    </location>
</feature>
<dbReference type="InterPro" id="IPR036005">
    <property type="entry name" value="Creatinase/aminopeptidase-like"/>
</dbReference>